<evidence type="ECO:0000313" key="4">
    <source>
        <dbReference type="EMBL" id="UNP29771.1"/>
    </source>
</evidence>
<organism evidence="4 5">
    <name type="scientific">Lysobacter gummosus</name>
    <dbReference type="NCBI Taxonomy" id="262324"/>
    <lineage>
        <taxon>Bacteria</taxon>
        <taxon>Pseudomonadati</taxon>
        <taxon>Pseudomonadota</taxon>
        <taxon>Gammaproteobacteria</taxon>
        <taxon>Lysobacterales</taxon>
        <taxon>Lysobacteraceae</taxon>
        <taxon>Lysobacter</taxon>
    </lineage>
</organism>
<dbReference type="Proteomes" id="UP000829194">
    <property type="component" value="Chromosome"/>
</dbReference>
<keyword evidence="5" id="KW-1185">Reference proteome</keyword>
<dbReference type="EMBL" id="CP093547">
    <property type="protein sequence ID" value="UNP29771.1"/>
    <property type="molecule type" value="Genomic_DNA"/>
</dbReference>
<dbReference type="SUPFAM" id="SSF53187">
    <property type="entry name" value="Zn-dependent exopeptidases"/>
    <property type="match status" value="1"/>
</dbReference>
<dbReference type="InterPro" id="IPR003137">
    <property type="entry name" value="PA_domain"/>
</dbReference>
<feature type="domain" description="PA" evidence="2">
    <location>
        <begin position="149"/>
        <end position="232"/>
    </location>
</feature>
<proteinExistence type="predicted"/>
<keyword evidence="1" id="KW-0732">Signal</keyword>
<dbReference type="InterPro" id="IPR007484">
    <property type="entry name" value="Peptidase_M28"/>
</dbReference>
<dbReference type="RefSeq" id="WP_057941098.1">
    <property type="nucleotide sequence ID" value="NZ_CP011131.1"/>
</dbReference>
<dbReference type="Pfam" id="PF04389">
    <property type="entry name" value="Peptidase_M28"/>
    <property type="match status" value="1"/>
</dbReference>
<evidence type="ECO:0000256" key="1">
    <source>
        <dbReference type="SAM" id="SignalP"/>
    </source>
</evidence>
<reference evidence="4 5" key="1">
    <citation type="submission" date="2022-03" db="EMBL/GenBank/DDBJ databases">
        <title>Complete genome sequence of Lysobacter capsici VKM B-2533 and Lysobacter gummosus 10.1.1, promising sources of lytic agents.</title>
        <authorList>
            <person name="Tarlachkov S.V."/>
            <person name="Kudryakova I.V."/>
            <person name="Afoshin A.S."/>
            <person name="Leontyevskaya E.A."/>
            <person name="Leontyevskaya N.V."/>
        </authorList>
    </citation>
    <scope>NUCLEOTIDE SEQUENCE [LARGE SCALE GENOMIC DNA]</scope>
    <source>
        <strain evidence="4 5">10.1.1</strain>
    </source>
</reference>
<name>A0ABY3XDF6_9GAMM</name>
<feature type="chain" id="PRO_5045228140" evidence="1">
    <location>
        <begin position="20"/>
        <end position="556"/>
    </location>
</feature>
<dbReference type="Gene3D" id="3.40.630.10">
    <property type="entry name" value="Zn peptidases"/>
    <property type="match status" value="1"/>
</dbReference>
<feature type="signal peptide" evidence="1">
    <location>
        <begin position="1"/>
        <end position="19"/>
    </location>
</feature>
<feature type="domain" description="Peptidase M28" evidence="3">
    <location>
        <begin position="306"/>
        <end position="522"/>
    </location>
</feature>
<dbReference type="SUPFAM" id="SSF52025">
    <property type="entry name" value="PA domain"/>
    <property type="match status" value="1"/>
</dbReference>
<dbReference type="InterPro" id="IPR046450">
    <property type="entry name" value="PA_dom_sf"/>
</dbReference>
<protein>
    <submittedName>
        <fullName evidence="4">M28 family peptidase</fullName>
    </submittedName>
</protein>
<dbReference type="PANTHER" id="PTHR12147">
    <property type="entry name" value="METALLOPEPTIDASE M28 FAMILY MEMBER"/>
    <property type="match status" value="1"/>
</dbReference>
<gene>
    <name evidence="4" type="ORF">MOV92_00340</name>
</gene>
<evidence type="ECO:0000259" key="2">
    <source>
        <dbReference type="Pfam" id="PF02225"/>
    </source>
</evidence>
<dbReference type="InterPro" id="IPR045175">
    <property type="entry name" value="M28_fam"/>
</dbReference>
<evidence type="ECO:0000259" key="3">
    <source>
        <dbReference type="Pfam" id="PF04389"/>
    </source>
</evidence>
<sequence>MRRSMPVLLSAVCALSMLSACKPEPAPPPAGGYDERAGADARRIESDLRFLADDLLEGRETGTRGFDLAALYVAARFRAIGLRPAGDNGSYFQQVPLLRAQRLDNGGSLSIERATGTVALRFRDDFLPQLNFDRAQAQVAAPAAFVGQAVYAPDLDQDDFAGIDLRGKIAVLFNGAPARFDIDRRAFYSSHREKMRALVERGAVGAVIVDTEDEEKSEPWAHEVRNWNWPGMRLRDTDGGAIDTFPQLAVVARVGAARAGALLDVGDHSAAALFRDTREGKLRGFDLPGTLSLSAHNRIEPAQSRNVVARLPGADAALGREHVVFTAHLDHLGIGAPVGGDGIYNGALDNALGVAVMLESAQQLAQSATPPRRSLLFVALTGEEKNLLGAEWFAQRPTVPRESLVANINVDMPVMLVPTRDVIPIGVEHSSLQPLLLQAAADIGVELSPDPLPQESIFIRSDQYAFIRTGVPAVFLLGGIKGDEGADRQLKDFLRDHYHEPSDDASQPIQYADAARLARLNARIGQRIADAAQRPRWNAGDFFGERFGGAGKAAKP</sequence>
<evidence type="ECO:0000313" key="5">
    <source>
        <dbReference type="Proteomes" id="UP000829194"/>
    </source>
</evidence>
<dbReference type="PANTHER" id="PTHR12147:SF26">
    <property type="entry name" value="PEPTIDASE M28 DOMAIN-CONTAINING PROTEIN"/>
    <property type="match status" value="1"/>
</dbReference>
<dbReference type="Gene3D" id="3.50.30.30">
    <property type="match status" value="1"/>
</dbReference>
<dbReference type="Pfam" id="PF02225">
    <property type="entry name" value="PA"/>
    <property type="match status" value="1"/>
</dbReference>
<accession>A0ABY3XDF6</accession>
<dbReference type="PROSITE" id="PS51257">
    <property type="entry name" value="PROKAR_LIPOPROTEIN"/>
    <property type="match status" value="1"/>
</dbReference>